<keyword evidence="7" id="KW-0808">Transferase</keyword>
<feature type="transmembrane region" description="Helical" evidence="8">
    <location>
        <begin position="219"/>
        <end position="237"/>
    </location>
</feature>
<evidence type="ECO:0000256" key="6">
    <source>
        <dbReference type="ARBA" id="ARBA00023136"/>
    </source>
</evidence>
<evidence type="ECO:0000313" key="10">
    <source>
        <dbReference type="Proteomes" id="UP001523566"/>
    </source>
</evidence>
<feature type="transmembrane region" description="Helical" evidence="8">
    <location>
        <begin position="74"/>
        <end position="91"/>
    </location>
</feature>
<dbReference type="PIRSF" id="PIRSF016636">
    <property type="entry name" value="AlgI_DltB"/>
    <property type="match status" value="1"/>
</dbReference>
<dbReference type="PANTHER" id="PTHR13285">
    <property type="entry name" value="ACYLTRANSFERASE"/>
    <property type="match status" value="1"/>
</dbReference>
<keyword evidence="10" id="KW-1185">Reference proteome</keyword>
<comment type="caution">
    <text evidence="9">The sequence shown here is derived from an EMBL/GenBank/DDBJ whole genome shotgun (WGS) entry which is preliminary data.</text>
</comment>
<gene>
    <name evidence="9" type="ORF">NK125_02270</name>
</gene>
<dbReference type="InterPro" id="IPR024194">
    <property type="entry name" value="Ac/AlaTfrase_AlgI/DltB"/>
</dbReference>
<dbReference type="EMBL" id="JAMZFW010000002">
    <property type="protein sequence ID" value="MCP1101236.1"/>
    <property type="molecule type" value="Genomic_DNA"/>
</dbReference>
<reference evidence="9 10" key="1">
    <citation type="journal article" date="2022" name="Genome Biol. Evol.">
        <title>Host diet, physiology and behaviors set the stage for Lachnospiraceae cladogenesis.</title>
        <authorList>
            <person name="Vera-Ponce De Leon A."/>
            <person name="Schneider M."/>
            <person name="Jahnes B.C."/>
            <person name="Sadowski V."/>
            <person name="Camuy-Velez L.A."/>
            <person name="Duan J."/>
            <person name="Sabree Z.L."/>
        </authorList>
    </citation>
    <scope>NUCLEOTIDE SEQUENCE [LARGE SCALE GENOMIC DNA]</scope>
    <source>
        <strain evidence="9 10">PAL113</strain>
    </source>
</reference>
<evidence type="ECO:0000256" key="8">
    <source>
        <dbReference type="SAM" id="Phobius"/>
    </source>
</evidence>
<organism evidence="9 10">
    <name type="scientific">Aequitasia blattaphilus</name>
    <dbReference type="NCBI Taxonomy" id="2949332"/>
    <lineage>
        <taxon>Bacteria</taxon>
        <taxon>Bacillati</taxon>
        <taxon>Bacillota</taxon>
        <taxon>Clostridia</taxon>
        <taxon>Lachnospirales</taxon>
        <taxon>Lachnospiraceae</taxon>
        <taxon>Aequitasia</taxon>
    </lineage>
</organism>
<dbReference type="InterPro" id="IPR028362">
    <property type="entry name" value="AlgI"/>
</dbReference>
<protein>
    <submittedName>
        <fullName evidence="9">MBOAT family protein</fullName>
    </submittedName>
</protein>
<feature type="transmembrane region" description="Helical" evidence="8">
    <location>
        <begin position="308"/>
        <end position="335"/>
    </location>
</feature>
<dbReference type="InterPro" id="IPR051085">
    <property type="entry name" value="MB_O-acyltransferase"/>
</dbReference>
<name>A0ABT1E5X6_9FIRM</name>
<evidence type="ECO:0000256" key="2">
    <source>
        <dbReference type="ARBA" id="ARBA00010323"/>
    </source>
</evidence>
<evidence type="ECO:0000256" key="5">
    <source>
        <dbReference type="ARBA" id="ARBA00022989"/>
    </source>
</evidence>
<feature type="transmembrane region" description="Helical" evidence="8">
    <location>
        <begin position="144"/>
        <end position="164"/>
    </location>
</feature>
<evidence type="ECO:0000313" key="9">
    <source>
        <dbReference type="EMBL" id="MCP1101236.1"/>
    </source>
</evidence>
<dbReference type="Pfam" id="PF03062">
    <property type="entry name" value="MBOAT"/>
    <property type="match status" value="1"/>
</dbReference>
<keyword evidence="5 8" id="KW-1133">Transmembrane helix</keyword>
<dbReference type="PIRSF" id="PIRSF500217">
    <property type="entry name" value="AlgI"/>
    <property type="match status" value="1"/>
</dbReference>
<dbReference type="InterPro" id="IPR004299">
    <property type="entry name" value="MBOAT_fam"/>
</dbReference>
<dbReference type="Proteomes" id="UP001523566">
    <property type="component" value="Unassembled WGS sequence"/>
</dbReference>
<feature type="transmembrane region" description="Helical" evidence="8">
    <location>
        <begin position="356"/>
        <end position="379"/>
    </location>
</feature>
<feature type="transmembrane region" description="Helical" evidence="8">
    <location>
        <begin position="6"/>
        <end position="24"/>
    </location>
</feature>
<feature type="transmembrane region" description="Helical" evidence="8">
    <location>
        <begin position="111"/>
        <end position="132"/>
    </location>
</feature>
<keyword evidence="4 8" id="KW-0812">Transmembrane</keyword>
<accession>A0ABT1E5X6</accession>
<keyword evidence="3 7" id="KW-1003">Cell membrane</keyword>
<feature type="transmembrane region" description="Helical" evidence="8">
    <location>
        <begin position="431"/>
        <end position="456"/>
    </location>
</feature>
<comment type="subcellular location">
    <subcellularLocation>
        <location evidence="1">Cell membrane</location>
        <topology evidence="1">Multi-pass membrane protein</topology>
    </subcellularLocation>
</comment>
<evidence type="ECO:0000256" key="3">
    <source>
        <dbReference type="ARBA" id="ARBA00022475"/>
    </source>
</evidence>
<sequence>MVFSSMFFLSAFLPITFVVSLLLPKIKQKNIWLILVSLLFYAYGEPIYVLLMIGSVLVNNVLGNLIVIKPRWDRIWIALCVIFNIGILVFFKYTPMIVQTINRGFHLNIEIPAITMPIGISFFTFQAMSYVIDTYRNQQREKTSFLNALLYVSFFPQLIAGPIVKYHDIHKEINNRYATAQDIGEGIRRFIIGLAKKVLIANTAAQMVDTIYGLPETQINIVLAWIASFAYVLQIYFDFSGYSDMAIGLGRMFGFHFKENFNYPYGAVSVQEFWRKWHISLSTWFKEYVYIPLGGNRKGKVRTYLNRYIVFFLTGLWHGADWSFVVWGLLHGTLLTIENTRYFSIQKIKKNWLKRIYMFVVVNVTFVIFRGETLAQGFFMIQKMFVTGFSFSAIDKVSVMGVLTPLNICILIIGAVLAIPNLKNRLEKSKWFVPISYAGSIGLLLLVMISLASNAYNPFIYFRF</sequence>
<evidence type="ECO:0000256" key="7">
    <source>
        <dbReference type="PIRNR" id="PIRNR016636"/>
    </source>
</evidence>
<keyword evidence="7" id="KW-0012">Acyltransferase</keyword>
<dbReference type="RefSeq" id="WP_262065018.1">
    <property type="nucleotide sequence ID" value="NZ_JAMXOD010000002.1"/>
</dbReference>
<evidence type="ECO:0000256" key="4">
    <source>
        <dbReference type="ARBA" id="ARBA00022692"/>
    </source>
</evidence>
<evidence type="ECO:0000256" key="1">
    <source>
        <dbReference type="ARBA" id="ARBA00004651"/>
    </source>
</evidence>
<comment type="similarity">
    <text evidence="2 7">Belongs to the membrane-bound acyltransferase family.</text>
</comment>
<proteinExistence type="inferred from homology"/>
<feature type="transmembrane region" description="Helical" evidence="8">
    <location>
        <begin position="399"/>
        <end position="419"/>
    </location>
</feature>
<dbReference type="PANTHER" id="PTHR13285:SF18">
    <property type="entry name" value="PROTEIN-CYSTEINE N-PALMITOYLTRANSFERASE RASP"/>
    <property type="match status" value="1"/>
</dbReference>
<keyword evidence="6 7" id="KW-0472">Membrane</keyword>